<comment type="caution">
    <text evidence="2">The sequence shown here is derived from an EMBL/GenBank/DDBJ whole genome shotgun (WGS) entry which is preliminary data.</text>
</comment>
<name>A0A553IBK2_9PEZI</name>
<dbReference type="InterPro" id="IPR052895">
    <property type="entry name" value="HetReg/Transcr_Mod"/>
</dbReference>
<dbReference type="EMBL" id="VFLP01000005">
    <property type="protein sequence ID" value="TRX97569.1"/>
    <property type="molecule type" value="Genomic_DNA"/>
</dbReference>
<dbReference type="Pfam" id="PF06985">
    <property type="entry name" value="HET"/>
    <property type="match status" value="1"/>
</dbReference>
<dbReference type="AlphaFoldDB" id="A0A553IBK2"/>
<evidence type="ECO:0000259" key="1">
    <source>
        <dbReference type="Pfam" id="PF06985"/>
    </source>
</evidence>
<dbReference type="PANTHER" id="PTHR24148">
    <property type="entry name" value="ANKYRIN REPEAT DOMAIN-CONTAINING PROTEIN 39 HOMOLOG-RELATED"/>
    <property type="match status" value="1"/>
</dbReference>
<dbReference type="Pfam" id="PF26639">
    <property type="entry name" value="Het-6_barrel"/>
    <property type="match status" value="1"/>
</dbReference>
<gene>
    <name evidence="2" type="ORF">FHL15_001324</name>
</gene>
<sequence length="586" mass="66236">MLSKDQIRILHLLPPAQNDVESPVVCEISVASRSDNPDYEALSYAWDDRAPLTIQVSGSEVKVTPRLYNALRQLRLRDRVRNLWIDQLCINQWDLEEKALQVQLMRSTYTRCSRCLVWLGMPPAGVTAADAQNAFDIIRYLAAVSSAEVMQSVPLPSALADDRPAFDRAMKALRAVAHGHNPWWNRVWTVQEVALPDEVLLVFGNATLPWDIIVTAIHTWTIRGIPWRLGQWLSKEQRHYLSELMVHSIWVNVAKKRYDNPLETLNRWRFRLATDLRDKAFALFGLFPAGSLPRSEECRYDIPIADVFSCMTVEMIVNERGLRPLVGNPRLEAYKATPGIPRWAIDLSAWPDHDLDWFYQCYGYDVYDADKGLEPLDVDAVSACVSEKTLKLKGVRIGSVKCVQEGIRGFRRGWSEDISLKETMQKWLDTVEGKVTAAVVPDPYPAGYSRLEAFARLMLGDVIRDGNQVPEDREVDKYFPNVWALMDSRDVDSDVHLTVHGMLANQALVITQTGLIGSALIDTELGDEVWVFRGGKVPFTLRPRDSGNGAEYDFVGKCYIQGIMQGEAFANNSSSQTISEQTVIIH</sequence>
<dbReference type="PANTHER" id="PTHR24148:SF73">
    <property type="entry name" value="HET DOMAIN PROTEIN (AFU_ORTHOLOGUE AFUA_8G01020)"/>
    <property type="match status" value="1"/>
</dbReference>
<feature type="domain" description="Heterokaryon incompatibility" evidence="1">
    <location>
        <begin position="39"/>
        <end position="192"/>
    </location>
</feature>
<organism evidence="2 3">
    <name type="scientific">Xylaria flabelliformis</name>
    <dbReference type="NCBI Taxonomy" id="2512241"/>
    <lineage>
        <taxon>Eukaryota</taxon>
        <taxon>Fungi</taxon>
        <taxon>Dikarya</taxon>
        <taxon>Ascomycota</taxon>
        <taxon>Pezizomycotina</taxon>
        <taxon>Sordariomycetes</taxon>
        <taxon>Xylariomycetidae</taxon>
        <taxon>Xylariales</taxon>
        <taxon>Xylariaceae</taxon>
        <taxon>Xylaria</taxon>
    </lineage>
</organism>
<dbReference type="STRING" id="2512241.A0A553IBK2"/>
<accession>A0A553IBK2</accession>
<reference evidence="3" key="1">
    <citation type="submission" date="2019-06" db="EMBL/GenBank/DDBJ databases">
        <title>Draft genome sequence of the griseofulvin-producing fungus Xylaria cubensis strain G536.</title>
        <authorList>
            <person name="Mead M.E."/>
            <person name="Raja H.A."/>
            <person name="Steenwyk J.L."/>
            <person name="Knowles S.L."/>
            <person name="Oberlies N.H."/>
            <person name="Rokas A."/>
        </authorList>
    </citation>
    <scope>NUCLEOTIDE SEQUENCE [LARGE SCALE GENOMIC DNA]</scope>
    <source>
        <strain evidence="3">G536</strain>
    </source>
</reference>
<dbReference type="Proteomes" id="UP000319160">
    <property type="component" value="Unassembled WGS sequence"/>
</dbReference>
<dbReference type="InterPro" id="IPR010730">
    <property type="entry name" value="HET"/>
</dbReference>
<keyword evidence="3" id="KW-1185">Reference proteome</keyword>
<protein>
    <recommendedName>
        <fullName evidence="1">Heterokaryon incompatibility domain-containing protein</fullName>
    </recommendedName>
</protein>
<evidence type="ECO:0000313" key="2">
    <source>
        <dbReference type="EMBL" id="TRX97569.1"/>
    </source>
</evidence>
<evidence type="ECO:0000313" key="3">
    <source>
        <dbReference type="Proteomes" id="UP000319160"/>
    </source>
</evidence>
<proteinExistence type="predicted"/>
<dbReference type="OrthoDB" id="3557394at2759"/>